<keyword evidence="1" id="KW-1133">Transmembrane helix</keyword>
<organism evidence="3 4">
    <name type="scientific">Aureliella helgolandensis</name>
    <dbReference type="NCBI Taxonomy" id="2527968"/>
    <lineage>
        <taxon>Bacteria</taxon>
        <taxon>Pseudomonadati</taxon>
        <taxon>Planctomycetota</taxon>
        <taxon>Planctomycetia</taxon>
        <taxon>Pirellulales</taxon>
        <taxon>Pirellulaceae</taxon>
        <taxon>Aureliella</taxon>
    </lineage>
</organism>
<name>A0A518G173_9BACT</name>
<gene>
    <name evidence="3" type="ORF">Q31a_06100</name>
</gene>
<dbReference type="AlphaFoldDB" id="A0A518G173"/>
<sequence>MWLCVSRVGRLAHDAIPVKGTLNLHRWRRLHRDECGGAYTLSYVMVIPFLMLIICLIVESCLMLSAKLGTVYAAYAGARAASVWSSATDWNQAQDRIEKAAIQAMVPFASGSASNSGSPPEFAEEYQTAYDSWATNPVSANYVRSKLANAASQLTVHVVDRPARWDSDIEVKVQYNFPFHVPGVGQLLGQASGSGGYVFPLTSTAIVPNDGPQNATQDLGIGYGKQQ</sequence>
<dbReference type="Pfam" id="PF07811">
    <property type="entry name" value="TadE"/>
    <property type="match status" value="1"/>
</dbReference>
<evidence type="ECO:0000313" key="3">
    <source>
        <dbReference type="EMBL" id="QDV22326.1"/>
    </source>
</evidence>
<reference evidence="3 4" key="1">
    <citation type="submission" date="2019-02" db="EMBL/GenBank/DDBJ databases">
        <title>Deep-cultivation of Planctomycetes and their phenomic and genomic characterization uncovers novel biology.</title>
        <authorList>
            <person name="Wiegand S."/>
            <person name="Jogler M."/>
            <person name="Boedeker C."/>
            <person name="Pinto D."/>
            <person name="Vollmers J."/>
            <person name="Rivas-Marin E."/>
            <person name="Kohn T."/>
            <person name="Peeters S.H."/>
            <person name="Heuer A."/>
            <person name="Rast P."/>
            <person name="Oberbeckmann S."/>
            <person name="Bunk B."/>
            <person name="Jeske O."/>
            <person name="Meyerdierks A."/>
            <person name="Storesund J.E."/>
            <person name="Kallscheuer N."/>
            <person name="Luecker S."/>
            <person name="Lage O.M."/>
            <person name="Pohl T."/>
            <person name="Merkel B.J."/>
            <person name="Hornburger P."/>
            <person name="Mueller R.-W."/>
            <person name="Bruemmer F."/>
            <person name="Labrenz M."/>
            <person name="Spormann A.M."/>
            <person name="Op den Camp H."/>
            <person name="Overmann J."/>
            <person name="Amann R."/>
            <person name="Jetten M.S.M."/>
            <person name="Mascher T."/>
            <person name="Medema M.H."/>
            <person name="Devos D.P."/>
            <person name="Kaster A.-K."/>
            <person name="Ovreas L."/>
            <person name="Rohde M."/>
            <person name="Galperin M.Y."/>
            <person name="Jogler C."/>
        </authorList>
    </citation>
    <scope>NUCLEOTIDE SEQUENCE [LARGE SCALE GENOMIC DNA]</scope>
    <source>
        <strain evidence="3 4">Q31a</strain>
    </source>
</reference>
<evidence type="ECO:0000313" key="4">
    <source>
        <dbReference type="Proteomes" id="UP000318017"/>
    </source>
</evidence>
<keyword evidence="1" id="KW-0472">Membrane</keyword>
<dbReference type="InterPro" id="IPR012495">
    <property type="entry name" value="TadE-like_dom"/>
</dbReference>
<feature type="domain" description="TadE-like" evidence="2">
    <location>
        <begin position="43"/>
        <end position="79"/>
    </location>
</feature>
<proteinExistence type="predicted"/>
<dbReference type="KEGG" id="ahel:Q31a_06100"/>
<keyword evidence="1" id="KW-0812">Transmembrane</keyword>
<keyword evidence="4" id="KW-1185">Reference proteome</keyword>
<feature type="transmembrane region" description="Helical" evidence="1">
    <location>
        <begin position="37"/>
        <end position="58"/>
    </location>
</feature>
<dbReference type="Proteomes" id="UP000318017">
    <property type="component" value="Chromosome"/>
</dbReference>
<evidence type="ECO:0000256" key="1">
    <source>
        <dbReference type="SAM" id="Phobius"/>
    </source>
</evidence>
<protein>
    <recommendedName>
        <fullName evidence="2">TadE-like domain-containing protein</fullName>
    </recommendedName>
</protein>
<accession>A0A518G173</accession>
<dbReference type="EMBL" id="CP036298">
    <property type="protein sequence ID" value="QDV22326.1"/>
    <property type="molecule type" value="Genomic_DNA"/>
</dbReference>
<dbReference type="OrthoDB" id="9867011at2"/>
<dbReference type="RefSeq" id="WP_145073710.1">
    <property type="nucleotide sequence ID" value="NZ_CP036298.1"/>
</dbReference>
<evidence type="ECO:0000259" key="2">
    <source>
        <dbReference type="Pfam" id="PF07811"/>
    </source>
</evidence>